<accession>A0ABU6UBU0</accession>
<protein>
    <submittedName>
        <fullName evidence="2">Uncharacterized protein</fullName>
    </submittedName>
</protein>
<gene>
    <name evidence="2" type="ORF">PIB30_035451</name>
</gene>
<reference evidence="2 3" key="1">
    <citation type="journal article" date="2023" name="Plants (Basel)">
        <title>Bridging the Gap: Combining Genomics and Transcriptomics Approaches to Understand Stylosanthes scabra, an Orphan Legume from the Brazilian Caatinga.</title>
        <authorList>
            <person name="Ferreira-Neto J.R.C."/>
            <person name="da Silva M.D."/>
            <person name="Binneck E."/>
            <person name="de Melo N.F."/>
            <person name="da Silva R.H."/>
            <person name="de Melo A.L.T.M."/>
            <person name="Pandolfi V."/>
            <person name="Bustamante F.O."/>
            <person name="Brasileiro-Vidal A.C."/>
            <person name="Benko-Iseppon A.M."/>
        </authorList>
    </citation>
    <scope>NUCLEOTIDE SEQUENCE [LARGE SCALE GENOMIC DNA]</scope>
    <source>
        <tissue evidence="2">Leaves</tissue>
    </source>
</reference>
<dbReference type="EMBL" id="JASCZI010120998">
    <property type="protein sequence ID" value="MED6158722.1"/>
    <property type="molecule type" value="Genomic_DNA"/>
</dbReference>
<proteinExistence type="predicted"/>
<evidence type="ECO:0000313" key="3">
    <source>
        <dbReference type="Proteomes" id="UP001341840"/>
    </source>
</evidence>
<feature type="chain" id="PRO_5047416686" evidence="1">
    <location>
        <begin position="22"/>
        <end position="218"/>
    </location>
</feature>
<dbReference type="Proteomes" id="UP001341840">
    <property type="component" value="Unassembled WGS sequence"/>
</dbReference>
<evidence type="ECO:0000313" key="2">
    <source>
        <dbReference type="EMBL" id="MED6158722.1"/>
    </source>
</evidence>
<feature type="signal peptide" evidence="1">
    <location>
        <begin position="1"/>
        <end position="21"/>
    </location>
</feature>
<evidence type="ECO:0000256" key="1">
    <source>
        <dbReference type="SAM" id="SignalP"/>
    </source>
</evidence>
<keyword evidence="3" id="KW-1185">Reference proteome</keyword>
<name>A0ABU6UBU0_9FABA</name>
<keyword evidence="1" id="KW-0732">Signal</keyword>
<comment type="caution">
    <text evidence="2">The sequence shown here is derived from an EMBL/GenBank/DDBJ whole genome shotgun (WGS) entry which is preliminary data.</text>
</comment>
<sequence length="218" mass="25676">MACFFYVVLFAFFLLSSHLFARQFPNEERFPTHNMKANVLKGSTNNLQWRIPLTPSKAENDHYTTSHRDYNVYPPILGMLFLRRRPSSRHTRSEQPSRLEKFREVFDWYQGQFEWFEGRISEWFNGNSERTPPNEEQGSIDNIGPSIGYNPYYSGYQTSRIEDSANHEDGNVVWHHKMNSPSNIYWRTSHSFPTKISPLTQGGSMSYYGNNDHKEKMN</sequence>
<organism evidence="2 3">
    <name type="scientific">Stylosanthes scabra</name>
    <dbReference type="NCBI Taxonomy" id="79078"/>
    <lineage>
        <taxon>Eukaryota</taxon>
        <taxon>Viridiplantae</taxon>
        <taxon>Streptophyta</taxon>
        <taxon>Embryophyta</taxon>
        <taxon>Tracheophyta</taxon>
        <taxon>Spermatophyta</taxon>
        <taxon>Magnoliopsida</taxon>
        <taxon>eudicotyledons</taxon>
        <taxon>Gunneridae</taxon>
        <taxon>Pentapetalae</taxon>
        <taxon>rosids</taxon>
        <taxon>fabids</taxon>
        <taxon>Fabales</taxon>
        <taxon>Fabaceae</taxon>
        <taxon>Papilionoideae</taxon>
        <taxon>50 kb inversion clade</taxon>
        <taxon>dalbergioids sensu lato</taxon>
        <taxon>Dalbergieae</taxon>
        <taxon>Pterocarpus clade</taxon>
        <taxon>Stylosanthes</taxon>
    </lineage>
</organism>